<sequence length="66" mass="7215">MQVTSKVSAAANTLVQKTLPQRPSSPNENEQTDQTTKHDDETTKNEDEQQVSDENSAVAGINKDLT</sequence>
<evidence type="ECO:0000256" key="1">
    <source>
        <dbReference type="SAM" id="MobiDB-lite"/>
    </source>
</evidence>
<gene>
    <name evidence="2" type="ORF">BYL167_LOCUS38951</name>
    <name evidence="3" type="ORF">GIL414_LOCUS57756</name>
</gene>
<comment type="caution">
    <text evidence="3">The sequence shown here is derived from an EMBL/GenBank/DDBJ whole genome shotgun (WGS) entry which is preliminary data.</text>
</comment>
<evidence type="ECO:0000313" key="4">
    <source>
        <dbReference type="Proteomes" id="UP000681720"/>
    </source>
</evidence>
<dbReference type="AlphaFoldDB" id="A0A8S3DXT6"/>
<reference evidence="3" key="1">
    <citation type="submission" date="2021-02" db="EMBL/GenBank/DDBJ databases">
        <authorList>
            <person name="Nowell W R."/>
        </authorList>
    </citation>
    <scope>NUCLEOTIDE SEQUENCE</scope>
</reference>
<feature type="non-terminal residue" evidence="3">
    <location>
        <position position="66"/>
    </location>
</feature>
<evidence type="ECO:0000313" key="3">
    <source>
        <dbReference type="EMBL" id="CAF5009145.1"/>
    </source>
</evidence>
<dbReference type="Proteomes" id="UP000681967">
    <property type="component" value="Unassembled WGS sequence"/>
</dbReference>
<dbReference type="EMBL" id="CAJOBJ010210381">
    <property type="protein sequence ID" value="CAF5009145.1"/>
    <property type="molecule type" value="Genomic_DNA"/>
</dbReference>
<name>A0A8S3DXT6_9BILA</name>
<feature type="compositionally biased region" description="Polar residues" evidence="1">
    <location>
        <begin position="1"/>
        <end position="34"/>
    </location>
</feature>
<organism evidence="3 4">
    <name type="scientific">Rotaria magnacalcarata</name>
    <dbReference type="NCBI Taxonomy" id="392030"/>
    <lineage>
        <taxon>Eukaryota</taxon>
        <taxon>Metazoa</taxon>
        <taxon>Spiralia</taxon>
        <taxon>Gnathifera</taxon>
        <taxon>Rotifera</taxon>
        <taxon>Eurotatoria</taxon>
        <taxon>Bdelloidea</taxon>
        <taxon>Philodinida</taxon>
        <taxon>Philodinidae</taxon>
        <taxon>Rotaria</taxon>
    </lineage>
</organism>
<feature type="compositionally biased region" description="Basic and acidic residues" evidence="1">
    <location>
        <begin position="35"/>
        <end position="47"/>
    </location>
</feature>
<protein>
    <submittedName>
        <fullName evidence="3">Uncharacterized protein</fullName>
    </submittedName>
</protein>
<accession>A0A8S3DXT6</accession>
<feature type="region of interest" description="Disordered" evidence="1">
    <location>
        <begin position="1"/>
        <end position="66"/>
    </location>
</feature>
<dbReference type="Proteomes" id="UP000681720">
    <property type="component" value="Unassembled WGS sequence"/>
</dbReference>
<evidence type="ECO:0000313" key="2">
    <source>
        <dbReference type="EMBL" id="CAF4572088.1"/>
    </source>
</evidence>
<dbReference type="EMBL" id="CAJOBH010092507">
    <property type="protein sequence ID" value="CAF4572088.1"/>
    <property type="molecule type" value="Genomic_DNA"/>
</dbReference>
<proteinExistence type="predicted"/>